<evidence type="ECO:0000259" key="1">
    <source>
        <dbReference type="Pfam" id="PF01636"/>
    </source>
</evidence>
<dbReference type="AlphaFoldDB" id="A0A8J2SZ79"/>
<dbReference type="SUPFAM" id="SSF56112">
    <property type="entry name" value="Protein kinase-like (PK-like)"/>
    <property type="match status" value="1"/>
</dbReference>
<dbReference type="Gene3D" id="3.90.1200.10">
    <property type="match status" value="1"/>
</dbReference>
<dbReference type="InterPro" id="IPR002575">
    <property type="entry name" value="Aminoglycoside_PTrfase"/>
</dbReference>
<comment type="caution">
    <text evidence="2">The sequence shown here is derived from an EMBL/GenBank/DDBJ whole genome shotgun (WGS) entry which is preliminary data.</text>
</comment>
<proteinExistence type="predicted"/>
<dbReference type="Pfam" id="PF01636">
    <property type="entry name" value="APH"/>
    <property type="match status" value="1"/>
</dbReference>
<dbReference type="EMBL" id="CAKKNE010000005">
    <property type="protein sequence ID" value="CAH0377976.1"/>
    <property type="molecule type" value="Genomic_DNA"/>
</dbReference>
<name>A0A8J2SZ79_9STRA</name>
<sequence>MASWDEGEPGRVPPEPELKTLVVDLCQTHVWSQDTKLSIREASTQGKRSDTFVVSASWFSSASPREVFVVARPGYRAGRDDALTELAGERGCAPKIYFMGAVGDHHLTISEPAGARVGGDFLRWRPAVWKSKFYGARPDKRLARAYGRAVACVHGLADDLRQECARPPKKPVDALGAATVGGSLAKAPPASWPRRLRAVYRFAAERSSAWARSRLASRFVCSHGDLHGWNVVRTGDAIKILDYEDAHEGSAIQDLARYARKRHRANVETMLRAYHRRAFVGEPLSATQVRDMIFDVEIGLAHEVLYKLTTCPELPGGGCRRFHIPTYVSTVRHLPPGKLPAGPKKQSRAQLDTVEAAYSALDAASNGDDALAADIVAIGVFRASQRRMWALLARNVTEH</sequence>
<evidence type="ECO:0000313" key="2">
    <source>
        <dbReference type="EMBL" id="CAH0377976.1"/>
    </source>
</evidence>
<evidence type="ECO:0000313" key="3">
    <source>
        <dbReference type="Proteomes" id="UP000789595"/>
    </source>
</evidence>
<reference evidence="2" key="1">
    <citation type="submission" date="2021-11" db="EMBL/GenBank/DDBJ databases">
        <authorList>
            <consortium name="Genoscope - CEA"/>
            <person name="William W."/>
        </authorList>
    </citation>
    <scope>NUCLEOTIDE SEQUENCE</scope>
</reference>
<keyword evidence="3" id="KW-1185">Reference proteome</keyword>
<dbReference type="InterPro" id="IPR011009">
    <property type="entry name" value="Kinase-like_dom_sf"/>
</dbReference>
<organism evidence="2 3">
    <name type="scientific">Pelagomonas calceolata</name>
    <dbReference type="NCBI Taxonomy" id="35677"/>
    <lineage>
        <taxon>Eukaryota</taxon>
        <taxon>Sar</taxon>
        <taxon>Stramenopiles</taxon>
        <taxon>Ochrophyta</taxon>
        <taxon>Pelagophyceae</taxon>
        <taxon>Pelagomonadales</taxon>
        <taxon>Pelagomonadaceae</taxon>
        <taxon>Pelagomonas</taxon>
    </lineage>
</organism>
<dbReference type="Proteomes" id="UP000789595">
    <property type="component" value="Unassembled WGS sequence"/>
</dbReference>
<feature type="domain" description="Aminoglycoside phosphotransferase" evidence="1">
    <location>
        <begin position="123"/>
        <end position="278"/>
    </location>
</feature>
<accession>A0A8J2SZ79</accession>
<dbReference type="OrthoDB" id="10658644at2759"/>
<gene>
    <name evidence="2" type="ORF">PECAL_5P24940</name>
</gene>
<protein>
    <recommendedName>
        <fullName evidence="1">Aminoglycoside phosphotransferase domain-containing protein</fullName>
    </recommendedName>
</protein>